<accession>A0AAE0FLX4</accession>
<dbReference type="EMBL" id="LGRX02016455">
    <property type="protein sequence ID" value="KAK3262107.1"/>
    <property type="molecule type" value="Genomic_DNA"/>
</dbReference>
<gene>
    <name evidence="2" type="ORF">CYMTET_29025</name>
</gene>
<feature type="compositionally biased region" description="Low complexity" evidence="1">
    <location>
        <begin position="1"/>
        <end position="25"/>
    </location>
</feature>
<keyword evidence="3" id="KW-1185">Reference proteome</keyword>
<sequence length="156" mass="16847">MPKARAPPTRQRTQPPRQHAPQTPQLNQQRQTSLAESTAADPRMNATMQQMQQQLMMLAAATNGAAGAVRQPAVVAPEPGVTDADPGSSVVNGMKDEAREIIDEWHLKGLLPRGTVNVIGPVAHNKVAKHIQSRHPQVPLRLVKIYVTNRVPGGTA</sequence>
<evidence type="ECO:0000256" key="1">
    <source>
        <dbReference type="SAM" id="MobiDB-lite"/>
    </source>
</evidence>
<feature type="region of interest" description="Disordered" evidence="1">
    <location>
        <begin position="1"/>
        <end position="41"/>
    </location>
</feature>
<dbReference type="Proteomes" id="UP001190700">
    <property type="component" value="Unassembled WGS sequence"/>
</dbReference>
<proteinExistence type="predicted"/>
<feature type="compositionally biased region" description="Polar residues" evidence="1">
    <location>
        <begin position="26"/>
        <end position="36"/>
    </location>
</feature>
<organism evidence="2 3">
    <name type="scientific">Cymbomonas tetramitiformis</name>
    <dbReference type="NCBI Taxonomy" id="36881"/>
    <lineage>
        <taxon>Eukaryota</taxon>
        <taxon>Viridiplantae</taxon>
        <taxon>Chlorophyta</taxon>
        <taxon>Pyramimonadophyceae</taxon>
        <taxon>Pyramimonadales</taxon>
        <taxon>Pyramimonadaceae</taxon>
        <taxon>Cymbomonas</taxon>
    </lineage>
</organism>
<evidence type="ECO:0000313" key="3">
    <source>
        <dbReference type="Proteomes" id="UP001190700"/>
    </source>
</evidence>
<reference evidence="2 3" key="1">
    <citation type="journal article" date="2015" name="Genome Biol. Evol.">
        <title>Comparative Genomics of a Bacterivorous Green Alga Reveals Evolutionary Causalities and Consequences of Phago-Mixotrophic Mode of Nutrition.</title>
        <authorList>
            <person name="Burns J.A."/>
            <person name="Paasch A."/>
            <person name="Narechania A."/>
            <person name="Kim E."/>
        </authorList>
    </citation>
    <scope>NUCLEOTIDE SEQUENCE [LARGE SCALE GENOMIC DNA]</scope>
    <source>
        <strain evidence="2 3">PLY_AMNH</strain>
    </source>
</reference>
<name>A0AAE0FLX4_9CHLO</name>
<protein>
    <submittedName>
        <fullName evidence="2">Uncharacterized protein</fullName>
    </submittedName>
</protein>
<evidence type="ECO:0000313" key="2">
    <source>
        <dbReference type="EMBL" id="KAK3262107.1"/>
    </source>
</evidence>
<comment type="caution">
    <text evidence="2">The sequence shown here is derived from an EMBL/GenBank/DDBJ whole genome shotgun (WGS) entry which is preliminary data.</text>
</comment>
<dbReference type="AlphaFoldDB" id="A0AAE0FLX4"/>